<dbReference type="Pfam" id="PF17064">
    <property type="entry name" value="QVR"/>
    <property type="match status" value="1"/>
</dbReference>
<dbReference type="GO" id="GO:0030431">
    <property type="term" value="P:sleep"/>
    <property type="evidence" value="ECO:0007669"/>
    <property type="project" value="InterPro"/>
</dbReference>
<keyword evidence="5" id="KW-1133">Transmembrane helix</keyword>
<evidence type="ECO:0000256" key="6">
    <source>
        <dbReference type="ARBA" id="ARBA00023136"/>
    </source>
</evidence>
<name>A0A6P7FNP9_DIAVI</name>
<dbReference type="InParanoid" id="A0A6P7FNP9"/>
<proteinExistence type="predicted"/>
<protein>
    <submittedName>
        <fullName evidence="12">Uncharacterized protein LOC114331136</fullName>
    </submittedName>
</protein>
<evidence type="ECO:0000256" key="7">
    <source>
        <dbReference type="ARBA" id="ARBA00023180"/>
    </source>
</evidence>
<keyword evidence="11" id="KW-1185">Reference proteome</keyword>
<evidence type="ECO:0000256" key="8">
    <source>
        <dbReference type="ARBA" id="ARBA00023288"/>
    </source>
</evidence>
<dbReference type="EnsemblMetazoa" id="XM_028280616.2">
    <property type="protein sequence ID" value="XP_028136417.1"/>
    <property type="gene ID" value="LOC114331136"/>
</dbReference>
<reference evidence="12" key="1">
    <citation type="submission" date="2025-04" db="UniProtKB">
        <authorList>
            <consortium name="RefSeq"/>
        </authorList>
    </citation>
    <scope>IDENTIFICATION</scope>
    <source>
        <tissue evidence="12">Whole insect</tissue>
    </source>
</reference>
<feature type="chain" id="PRO_5028325608" evidence="9">
    <location>
        <begin position="20"/>
        <end position="132"/>
    </location>
</feature>
<accession>A0A6P7FNP9</accession>
<keyword evidence="8" id="KW-0449">Lipoprotein</keyword>
<keyword evidence="4 9" id="KW-0732">Signal</keyword>
<dbReference type="RefSeq" id="XP_028136417.1">
    <property type="nucleotide sequence ID" value="XM_028280616.1"/>
</dbReference>
<gene>
    <name evidence="12" type="primary">LOC114331136</name>
</gene>
<dbReference type="Proteomes" id="UP001652700">
    <property type="component" value="Unplaced"/>
</dbReference>
<dbReference type="PANTHER" id="PTHR33562:SF20">
    <property type="entry name" value="PROTEIN QUIVER"/>
    <property type="match status" value="1"/>
</dbReference>
<reference evidence="10" key="2">
    <citation type="submission" date="2025-05" db="UniProtKB">
        <authorList>
            <consortium name="EnsemblMetazoa"/>
        </authorList>
    </citation>
    <scope>IDENTIFICATION</scope>
</reference>
<dbReference type="KEGG" id="dvv:114331136"/>
<dbReference type="InterPro" id="IPR050975">
    <property type="entry name" value="Sleep_regulator"/>
</dbReference>
<evidence type="ECO:0000313" key="12">
    <source>
        <dbReference type="RefSeq" id="XP_028136417.1"/>
    </source>
</evidence>
<keyword evidence="2" id="KW-0336">GPI-anchor</keyword>
<evidence type="ECO:0000256" key="9">
    <source>
        <dbReference type="SAM" id="SignalP"/>
    </source>
</evidence>
<dbReference type="InterPro" id="IPR031424">
    <property type="entry name" value="QVR-like"/>
</dbReference>
<dbReference type="GO" id="GO:0098552">
    <property type="term" value="C:side of membrane"/>
    <property type="evidence" value="ECO:0007669"/>
    <property type="project" value="UniProtKB-KW"/>
</dbReference>
<evidence type="ECO:0000256" key="4">
    <source>
        <dbReference type="ARBA" id="ARBA00022729"/>
    </source>
</evidence>
<evidence type="ECO:0000256" key="2">
    <source>
        <dbReference type="ARBA" id="ARBA00022622"/>
    </source>
</evidence>
<dbReference type="PANTHER" id="PTHR33562">
    <property type="entry name" value="ATILLA, ISOFORM B-RELATED-RELATED"/>
    <property type="match status" value="1"/>
</dbReference>
<feature type="signal peptide" evidence="9">
    <location>
        <begin position="1"/>
        <end position="19"/>
    </location>
</feature>
<evidence type="ECO:0000313" key="10">
    <source>
        <dbReference type="EnsemblMetazoa" id="XP_028136417.1"/>
    </source>
</evidence>
<organism evidence="12">
    <name type="scientific">Diabrotica virgifera virgifera</name>
    <name type="common">western corn rootworm</name>
    <dbReference type="NCBI Taxonomy" id="50390"/>
    <lineage>
        <taxon>Eukaryota</taxon>
        <taxon>Metazoa</taxon>
        <taxon>Ecdysozoa</taxon>
        <taxon>Arthropoda</taxon>
        <taxon>Hexapoda</taxon>
        <taxon>Insecta</taxon>
        <taxon>Pterygota</taxon>
        <taxon>Neoptera</taxon>
        <taxon>Endopterygota</taxon>
        <taxon>Coleoptera</taxon>
        <taxon>Polyphaga</taxon>
        <taxon>Cucujiformia</taxon>
        <taxon>Chrysomeloidea</taxon>
        <taxon>Chrysomelidae</taxon>
        <taxon>Galerucinae</taxon>
        <taxon>Diabroticina</taxon>
        <taxon>Diabroticites</taxon>
        <taxon>Diabrotica</taxon>
    </lineage>
</organism>
<evidence type="ECO:0000256" key="1">
    <source>
        <dbReference type="ARBA" id="ARBA00004589"/>
    </source>
</evidence>
<keyword evidence="3" id="KW-0812">Transmembrane</keyword>
<comment type="subcellular location">
    <subcellularLocation>
        <location evidence="1">Membrane</location>
        <topology evidence="1">Lipid-anchor</topology>
        <topology evidence="1">GPI-anchor</topology>
    </subcellularLocation>
</comment>
<evidence type="ECO:0000256" key="3">
    <source>
        <dbReference type="ARBA" id="ARBA00022692"/>
    </source>
</evidence>
<evidence type="ECO:0000313" key="11">
    <source>
        <dbReference type="Proteomes" id="UP001652700"/>
    </source>
</evidence>
<dbReference type="AlphaFoldDB" id="A0A6P7FNP9"/>
<keyword evidence="7" id="KW-0325">Glycoprotein</keyword>
<dbReference type="GO" id="GO:0032222">
    <property type="term" value="P:regulation of synaptic transmission, cholinergic"/>
    <property type="evidence" value="ECO:0007669"/>
    <property type="project" value="InterPro"/>
</dbReference>
<dbReference type="OrthoDB" id="75169at2759"/>
<evidence type="ECO:0000256" key="5">
    <source>
        <dbReference type="ARBA" id="ARBA00022989"/>
    </source>
</evidence>
<dbReference type="CDD" id="cd00117">
    <property type="entry name" value="TFP"/>
    <property type="match status" value="1"/>
</dbReference>
<keyword evidence="6" id="KW-0472">Membrane</keyword>
<sequence>MAKLVILLACVAVFNAVSALDCYTCTDDACKKDVKEMQKVSCGKPADQNQESVCQKVTYKGKDGKEHIERKCAYAPKNREAQCPASINKADVTDLKCPSCKADLCNSATTINFSLTAFAAVVFAIVGQKFLL</sequence>
<dbReference type="GeneID" id="114331136"/>